<feature type="binding site" evidence="6">
    <location>
        <begin position="321"/>
        <end position="323"/>
    </location>
    <ligand>
        <name>substrate</name>
    </ligand>
</feature>
<protein>
    <submittedName>
        <fullName evidence="9">N-acetylglucosamine-6-phosphate deacetylase</fullName>
    </submittedName>
</protein>
<dbReference type="Proteomes" id="UP000230821">
    <property type="component" value="Unassembled WGS sequence"/>
</dbReference>
<evidence type="ECO:0000313" key="10">
    <source>
        <dbReference type="Proteomes" id="UP000230821"/>
    </source>
</evidence>
<comment type="caution">
    <text evidence="9">The sequence shown here is derived from an EMBL/GenBank/DDBJ whole genome shotgun (WGS) entry which is preliminary data.</text>
</comment>
<dbReference type="AlphaFoldDB" id="A0A2G6KF45"/>
<organism evidence="9 10">
    <name type="scientific">candidate division KSB3 bacterium</name>
    <dbReference type="NCBI Taxonomy" id="2044937"/>
    <lineage>
        <taxon>Bacteria</taxon>
        <taxon>candidate division KSB3</taxon>
    </lineage>
</organism>
<dbReference type="GO" id="GO:0008448">
    <property type="term" value="F:N-acetylglucosamine-6-phosphate deacetylase activity"/>
    <property type="evidence" value="ECO:0007669"/>
    <property type="project" value="InterPro"/>
</dbReference>
<evidence type="ECO:0000256" key="1">
    <source>
        <dbReference type="ARBA" id="ARBA00010716"/>
    </source>
</evidence>
<comment type="similarity">
    <text evidence="1 4">Belongs to the metallo-dependent hydrolases superfamily. NagA family.</text>
</comment>
<gene>
    <name evidence="9" type="ORF">CSA56_07880</name>
</gene>
<feature type="binding site" evidence="7">
    <location>
        <position position="139"/>
    </location>
    <ligand>
        <name>Zn(2+)</name>
        <dbReference type="ChEBI" id="CHEBI:29105"/>
    </ligand>
</feature>
<dbReference type="PIRSF" id="PIRSF038994">
    <property type="entry name" value="NagA"/>
    <property type="match status" value="1"/>
</dbReference>
<keyword evidence="3 4" id="KW-0378">Hydrolase</keyword>
<dbReference type="Pfam" id="PF01979">
    <property type="entry name" value="Amidohydro_1"/>
    <property type="match status" value="1"/>
</dbReference>
<dbReference type="GO" id="GO:0046872">
    <property type="term" value="F:metal ion binding"/>
    <property type="evidence" value="ECO:0007669"/>
    <property type="project" value="UniProtKB-KW"/>
</dbReference>
<evidence type="ECO:0000256" key="6">
    <source>
        <dbReference type="PIRSR" id="PIRSR038994-2"/>
    </source>
</evidence>
<dbReference type="InterPro" id="IPR006680">
    <property type="entry name" value="Amidohydro-rel"/>
</dbReference>
<feature type="binding site" evidence="6">
    <location>
        <position position="152"/>
    </location>
    <ligand>
        <name>substrate</name>
    </ligand>
</feature>
<dbReference type="SUPFAM" id="SSF51556">
    <property type="entry name" value="Metallo-dependent hydrolases"/>
    <property type="match status" value="1"/>
</dbReference>
<keyword evidence="4" id="KW-0119">Carbohydrate metabolism</keyword>
<accession>A0A2G6KF45</accession>
<dbReference type="GO" id="GO:0006046">
    <property type="term" value="P:N-acetylglucosamine catabolic process"/>
    <property type="evidence" value="ECO:0007669"/>
    <property type="project" value="TreeGrafter"/>
</dbReference>
<evidence type="ECO:0000256" key="5">
    <source>
        <dbReference type="PIRSR" id="PIRSR038994-1"/>
    </source>
</evidence>
<keyword evidence="2 7" id="KW-0479">Metal-binding</keyword>
<reference evidence="9 10" key="1">
    <citation type="submission" date="2017-10" db="EMBL/GenBank/DDBJ databases">
        <title>Novel microbial diversity and functional potential in the marine mammal oral microbiome.</title>
        <authorList>
            <person name="Dudek N.K."/>
            <person name="Sun C.L."/>
            <person name="Burstein D."/>
            <person name="Kantor R.S."/>
            <person name="Aliaga Goltsman D.S."/>
            <person name="Bik E.M."/>
            <person name="Thomas B.C."/>
            <person name="Banfield J.F."/>
            <person name="Relman D.A."/>
        </authorList>
    </citation>
    <scope>NUCLEOTIDE SEQUENCE [LARGE SCALE GENOMIC DNA]</scope>
    <source>
        <strain evidence="9">DOLJORAL78_47_16</strain>
    </source>
</reference>
<dbReference type="PANTHER" id="PTHR11113">
    <property type="entry name" value="N-ACETYLGLUCOSAMINE-6-PHOSPHATE DEACETYLASE"/>
    <property type="match status" value="1"/>
</dbReference>
<feature type="domain" description="Amidohydrolase-related" evidence="8">
    <location>
        <begin position="57"/>
        <end position="385"/>
    </location>
</feature>
<dbReference type="PANTHER" id="PTHR11113:SF14">
    <property type="entry name" value="N-ACETYLGLUCOSAMINE-6-PHOSPHATE DEACETYLASE"/>
    <property type="match status" value="1"/>
</dbReference>
<evidence type="ECO:0000256" key="4">
    <source>
        <dbReference type="PIRNR" id="PIRNR038994"/>
    </source>
</evidence>
<feature type="binding site" evidence="7">
    <location>
        <position position="207"/>
    </location>
    <ligand>
        <name>Zn(2+)</name>
        <dbReference type="ChEBI" id="CHEBI:29105"/>
    </ligand>
</feature>
<proteinExistence type="inferred from homology"/>
<feature type="active site" description="Proton donor/acceptor" evidence="5">
    <location>
        <position position="286"/>
    </location>
</feature>
<comment type="cofactor">
    <cofactor evidence="7">
        <name>a divalent metal cation</name>
        <dbReference type="ChEBI" id="CHEBI:60240"/>
    </cofactor>
    <text evidence="7">Binds 1 divalent metal cation per subunit.</text>
</comment>
<feature type="binding site" evidence="6">
    <location>
        <begin position="231"/>
        <end position="232"/>
    </location>
    <ligand>
        <name>substrate</name>
    </ligand>
</feature>
<feature type="binding site" evidence="6">
    <location>
        <position position="239"/>
    </location>
    <ligand>
        <name>substrate</name>
    </ligand>
</feature>
<evidence type="ECO:0000256" key="7">
    <source>
        <dbReference type="PIRSR" id="PIRSR038994-3"/>
    </source>
</evidence>
<evidence type="ECO:0000256" key="3">
    <source>
        <dbReference type="ARBA" id="ARBA00022801"/>
    </source>
</evidence>
<dbReference type="EMBL" id="PDSK01000090">
    <property type="protein sequence ID" value="PIE34296.1"/>
    <property type="molecule type" value="Genomic_DNA"/>
</dbReference>
<evidence type="ECO:0000313" key="9">
    <source>
        <dbReference type="EMBL" id="PIE34296.1"/>
    </source>
</evidence>
<name>A0A2G6KF45_9BACT</name>
<feature type="binding site" evidence="6">
    <location>
        <position position="263"/>
    </location>
    <ligand>
        <name>substrate</name>
    </ligand>
</feature>
<feature type="binding site" evidence="7">
    <location>
        <position position="228"/>
    </location>
    <ligand>
        <name>Zn(2+)</name>
        <dbReference type="ChEBI" id="CHEBI:29105"/>
    </ligand>
</feature>
<dbReference type="InterPro" id="IPR032466">
    <property type="entry name" value="Metal_Hydrolase"/>
</dbReference>
<dbReference type="InterPro" id="IPR003764">
    <property type="entry name" value="GlcNAc_6-P_deAcase"/>
</dbReference>
<evidence type="ECO:0000256" key="2">
    <source>
        <dbReference type="ARBA" id="ARBA00022723"/>
    </source>
</evidence>
<sequence>MDPTSSVCYSKLQHSWRLMVMIYKGRSVFTGEPIQIATRDARIAAIIPLPGLQDLPYISPGFIDMQVNGYKGSDYSLENFSPQHLRNILHETACSGVTQHIPTLVSSPQQRIVNTLKVIAQQRADNPDVASAIPGIHIEGPYLSPEDGPRGAHDPAVIRDPDIAEFEAWQEAADGAISMVTLAPERQGALEFIQHISKAGVIAAIGHSAAQPERIREAISAGARYSTHLGNGSHAKLPRLRNYLWEQLAAEELTAGIIADGFHLPASVVKTIARTKGLQRLILVSDAALLGGMPPGIHQWGNLDVQVHDDGHLGMAGTSFLAGAGHLLNWDIVQFMRFTGYSLADTIQLCTTNPAALLGLPPDSATLQAGAPANLTLFTKRPDAQSLHIICTIRNGIEVYNDASEASGK</sequence>
<dbReference type="Gene3D" id="3.20.20.140">
    <property type="entry name" value="Metal-dependent hydrolases"/>
    <property type="match status" value="1"/>
</dbReference>
<evidence type="ECO:0000259" key="8">
    <source>
        <dbReference type="Pfam" id="PF01979"/>
    </source>
</evidence>